<dbReference type="InterPro" id="IPR020845">
    <property type="entry name" value="AMP-binding_CS"/>
</dbReference>
<evidence type="ECO:0000313" key="16">
    <source>
        <dbReference type="Proteomes" id="UP000030746"/>
    </source>
</evidence>
<dbReference type="GO" id="GO:0005524">
    <property type="term" value="F:ATP binding"/>
    <property type="evidence" value="ECO:0007669"/>
    <property type="project" value="UniProtKB-KW"/>
</dbReference>
<evidence type="ECO:0000256" key="6">
    <source>
        <dbReference type="ARBA" id="ARBA00024469"/>
    </source>
</evidence>
<dbReference type="EMBL" id="KB203566">
    <property type="protein sequence ID" value="ESO84094.1"/>
    <property type="molecule type" value="Genomic_DNA"/>
</dbReference>
<dbReference type="OMA" id="IWHSYER"/>
<sequence length="694" mass="77529">MGTSLNELVETTKDLLTTIQANVGLSTLGVGAATALAYYLSLDPKIPKPVLDINCQSVESKHGGRTIPKYKDNDYMGYLFEDVQTLYECFQRGLKISRHEKCLGTRKGKGECYGWVTYQQVQDRAHAFGSGLIKLGLSPGPQTMVGIYTANRVEWVTSEQACNMYSMVIVALYDTLGPDACKYIINLTEMETVICDTAKKVQSLLDQIDQLPSLKRIILMEEISNNNLDLAKSRDIGLYTYQDVELLGSKDLQNPVPPSPDDLTTISFTSGTTGDPKGVMLTHRNLISHISGIFSLVMTNYTFGTNDCHISYLPLSHMFERAMQINAFMHGYHVGFYGGDVKQLFDDIKELQPTIFPTVPRLLNRFYDKIIANCQGYSFKSILLSLALNRKTAEVRRGVVRANSIWDYLVFNKIRKLTGGNIKLLVTASAPLSDHVMTFTRAVFGCMVFEAYGQTEATAAVTCTLPGDITPGHVGAPTLCNSIKLKDVPEMGYFAANDQGEICVKGLSVFQGYYKNPEKTAEVLEPSGWLHTGDIGMWLPKGQLKIIDRKKHIFKLAQGEYVAPEKIENAYSRSQYVAQIYVDGNSLQAYCMAVVTLDMEVMESKIPVYNLPTDIQELCRSQKTKDLVLKDMLNVGKQSGLKGFEQVKDIYINTEPFSVENGLLTPTFKNVRPKLRTKFVNEIEALYKKHQQLK</sequence>
<keyword evidence="2 13" id="KW-0436">Ligase</keyword>
<dbReference type="EC" id="6.2.1.3" evidence="13"/>
<dbReference type="PANTHER" id="PTHR43272">
    <property type="entry name" value="LONG-CHAIN-FATTY-ACID--COA LIGASE"/>
    <property type="match status" value="1"/>
</dbReference>
<proteinExistence type="inferred from homology"/>
<evidence type="ECO:0000256" key="12">
    <source>
        <dbReference type="ARBA" id="ARBA00049139"/>
    </source>
</evidence>
<dbReference type="GO" id="GO:0005783">
    <property type="term" value="C:endoplasmic reticulum"/>
    <property type="evidence" value="ECO:0007669"/>
    <property type="project" value="TreeGrafter"/>
</dbReference>
<comment type="catalytic activity">
    <reaction evidence="10">
        <text>(5Z,8Z,11Z,14Z)-eicosatetraenoate + ATP + CoA = (5Z,8Z,11Z,14Z)-eicosatetraenoyl-CoA + AMP + diphosphate</text>
        <dbReference type="Rhea" id="RHEA:19713"/>
        <dbReference type="ChEBI" id="CHEBI:30616"/>
        <dbReference type="ChEBI" id="CHEBI:32395"/>
        <dbReference type="ChEBI" id="CHEBI:33019"/>
        <dbReference type="ChEBI" id="CHEBI:57287"/>
        <dbReference type="ChEBI" id="CHEBI:57368"/>
        <dbReference type="ChEBI" id="CHEBI:456215"/>
        <dbReference type="EC" id="6.2.1.15"/>
    </reaction>
    <physiologicalReaction direction="left-to-right" evidence="10">
        <dbReference type="Rhea" id="RHEA:19714"/>
    </physiologicalReaction>
</comment>
<comment type="catalytic activity">
    <reaction evidence="9">
        <text>15-hydroxy-(5Z,8Z,11Z,13E)-eicosatetraenoate + ATP + CoA = 15-hydroxy-(5Z,8Z,11Z,13E)-eicosatetraenoyl-CoA + AMP + diphosphate</text>
        <dbReference type="Rhea" id="RHEA:52116"/>
        <dbReference type="ChEBI" id="CHEBI:30616"/>
        <dbReference type="ChEBI" id="CHEBI:33019"/>
        <dbReference type="ChEBI" id="CHEBI:57287"/>
        <dbReference type="ChEBI" id="CHEBI:78832"/>
        <dbReference type="ChEBI" id="CHEBI:136409"/>
        <dbReference type="ChEBI" id="CHEBI:456215"/>
    </reaction>
    <physiologicalReaction direction="left-to-right" evidence="9">
        <dbReference type="Rhea" id="RHEA:52117"/>
    </physiologicalReaction>
</comment>
<comment type="catalytic activity">
    <reaction evidence="12">
        <text>hexadecanoate + ATP + CoA = hexadecanoyl-CoA + AMP + diphosphate</text>
        <dbReference type="Rhea" id="RHEA:30751"/>
        <dbReference type="ChEBI" id="CHEBI:7896"/>
        <dbReference type="ChEBI" id="CHEBI:30616"/>
        <dbReference type="ChEBI" id="CHEBI:33019"/>
        <dbReference type="ChEBI" id="CHEBI:57287"/>
        <dbReference type="ChEBI" id="CHEBI:57379"/>
        <dbReference type="ChEBI" id="CHEBI:456215"/>
    </reaction>
    <physiologicalReaction direction="left-to-right" evidence="12">
        <dbReference type="Rhea" id="RHEA:30752"/>
    </physiologicalReaction>
</comment>
<dbReference type="GO" id="GO:0047676">
    <property type="term" value="F:arachidonate-CoA ligase activity"/>
    <property type="evidence" value="ECO:0007669"/>
    <property type="project" value="UniProtKB-EC"/>
</dbReference>
<evidence type="ECO:0000256" key="9">
    <source>
        <dbReference type="ARBA" id="ARBA00024532"/>
    </source>
</evidence>
<comment type="catalytic activity">
    <reaction evidence="11">
        <text>(E)-hexadec-2-enoate + ATP + CoA = (2E)-hexadecenoyl-CoA + AMP + diphosphate</text>
        <dbReference type="Rhea" id="RHEA:36139"/>
        <dbReference type="ChEBI" id="CHEBI:30616"/>
        <dbReference type="ChEBI" id="CHEBI:33019"/>
        <dbReference type="ChEBI" id="CHEBI:57287"/>
        <dbReference type="ChEBI" id="CHEBI:61526"/>
        <dbReference type="ChEBI" id="CHEBI:72745"/>
        <dbReference type="ChEBI" id="CHEBI:456215"/>
    </reaction>
    <physiologicalReaction direction="left-to-right" evidence="11">
        <dbReference type="Rhea" id="RHEA:36140"/>
    </physiologicalReaction>
</comment>
<dbReference type="STRING" id="225164.V4B6E5"/>
<dbReference type="Gene3D" id="3.40.50.12780">
    <property type="entry name" value="N-terminal domain of ligase-like"/>
    <property type="match status" value="1"/>
</dbReference>
<keyword evidence="4 13" id="KW-0276">Fatty acid metabolism</keyword>
<keyword evidence="16" id="KW-1185">Reference proteome</keyword>
<keyword evidence="5 13" id="KW-0067">ATP-binding</keyword>
<evidence type="ECO:0000256" key="13">
    <source>
        <dbReference type="RuleBase" id="RU369030"/>
    </source>
</evidence>
<dbReference type="SUPFAM" id="SSF56801">
    <property type="entry name" value="Acetyl-CoA synthetase-like"/>
    <property type="match status" value="1"/>
</dbReference>
<dbReference type="CDD" id="cd05927">
    <property type="entry name" value="LC-FACS_euk"/>
    <property type="match status" value="1"/>
</dbReference>
<organism evidence="15 16">
    <name type="scientific">Lottia gigantea</name>
    <name type="common">Giant owl limpet</name>
    <dbReference type="NCBI Taxonomy" id="225164"/>
    <lineage>
        <taxon>Eukaryota</taxon>
        <taxon>Metazoa</taxon>
        <taxon>Spiralia</taxon>
        <taxon>Lophotrochozoa</taxon>
        <taxon>Mollusca</taxon>
        <taxon>Gastropoda</taxon>
        <taxon>Patellogastropoda</taxon>
        <taxon>Lottioidea</taxon>
        <taxon>Lottiidae</taxon>
        <taxon>Lottia</taxon>
    </lineage>
</organism>
<evidence type="ECO:0000256" key="5">
    <source>
        <dbReference type="ARBA" id="ARBA00022840"/>
    </source>
</evidence>
<evidence type="ECO:0000313" key="15">
    <source>
        <dbReference type="EMBL" id="ESO84094.1"/>
    </source>
</evidence>
<evidence type="ECO:0000259" key="14">
    <source>
        <dbReference type="Pfam" id="PF00501"/>
    </source>
</evidence>
<comment type="similarity">
    <text evidence="1 13">Belongs to the ATP-dependent AMP-binding enzyme family.</text>
</comment>
<keyword evidence="3 13" id="KW-0547">Nucleotide-binding</keyword>
<evidence type="ECO:0000256" key="1">
    <source>
        <dbReference type="ARBA" id="ARBA00006432"/>
    </source>
</evidence>
<gene>
    <name evidence="15" type="ORF">LOTGIDRAFT_211037</name>
</gene>
<dbReference type="PANTHER" id="PTHR43272:SF107">
    <property type="entry name" value="LONG-CHAIN-FATTY-ACID--COA LIGASE 5"/>
    <property type="match status" value="1"/>
</dbReference>
<comment type="catalytic activity">
    <reaction evidence="6">
        <text>5-hydroxy-(6E,8Z,11Z,14Z)-eicosatetraenoate + ATP + CoA = 5-hydroxy-(6E,8Z,11Z,14Z)-eicosatetraenoyl-CoA + AMP + diphosphate</text>
        <dbReference type="Rhea" id="RHEA:52108"/>
        <dbReference type="ChEBI" id="CHEBI:30616"/>
        <dbReference type="ChEBI" id="CHEBI:33019"/>
        <dbReference type="ChEBI" id="CHEBI:57287"/>
        <dbReference type="ChEBI" id="CHEBI:65341"/>
        <dbReference type="ChEBI" id="CHEBI:136407"/>
        <dbReference type="ChEBI" id="CHEBI:456215"/>
    </reaction>
    <physiologicalReaction direction="left-to-right" evidence="6">
        <dbReference type="Rhea" id="RHEA:52109"/>
    </physiologicalReaction>
</comment>
<dbReference type="CTD" id="20246265"/>
<accession>V4B6E5</accession>
<evidence type="ECO:0000256" key="10">
    <source>
        <dbReference type="ARBA" id="ARBA00024548"/>
    </source>
</evidence>
<dbReference type="Pfam" id="PF00501">
    <property type="entry name" value="AMP-binding"/>
    <property type="match status" value="1"/>
</dbReference>
<evidence type="ECO:0000256" key="2">
    <source>
        <dbReference type="ARBA" id="ARBA00022598"/>
    </source>
</evidence>
<dbReference type="PROSITE" id="PS00455">
    <property type="entry name" value="AMP_BINDING"/>
    <property type="match status" value="1"/>
</dbReference>
<reference evidence="15 16" key="1">
    <citation type="journal article" date="2013" name="Nature">
        <title>Insights into bilaterian evolution from three spiralian genomes.</title>
        <authorList>
            <person name="Simakov O."/>
            <person name="Marletaz F."/>
            <person name="Cho S.J."/>
            <person name="Edsinger-Gonzales E."/>
            <person name="Havlak P."/>
            <person name="Hellsten U."/>
            <person name="Kuo D.H."/>
            <person name="Larsson T."/>
            <person name="Lv J."/>
            <person name="Arendt D."/>
            <person name="Savage R."/>
            <person name="Osoegawa K."/>
            <person name="de Jong P."/>
            <person name="Grimwood J."/>
            <person name="Chapman J.A."/>
            <person name="Shapiro H."/>
            <person name="Aerts A."/>
            <person name="Otillar R.P."/>
            <person name="Terry A.Y."/>
            <person name="Boore J.L."/>
            <person name="Grigoriev I.V."/>
            <person name="Lindberg D.R."/>
            <person name="Seaver E.C."/>
            <person name="Weisblat D.A."/>
            <person name="Putnam N.H."/>
            <person name="Rokhsar D.S."/>
        </authorList>
    </citation>
    <scope>NUCLEOTIDE SEQUENCE [LARGE SCALE GENOMIC DNA]</scope>
</reference>
<dbReference type="HOGENOM" id="CLU_000022_45_4_1"/>
<dbReference type="GeneID" id="20246265"/>
<comment type="function">
    <text evidence="13">Catalyzes the conversion of long-chain fatty acids to their active form acyl-CoAs for both synthesis of cellular lipids, and degradation via beta-oxidation.</text>
</comment>
<comment type="catalytic activity">
    <reaction evidence="8">
        <text>12-hydroxy-(5Z,8Z,10E,14Z)-eicosatetraenoate + ATP + CoA = 12-hydroxy-(5Z,8Z,10E,14Z)-eicosatetraenoyl-CoA + AMP + diphosphate</text>
        <dbReference type="Rhea" id="RHEA:52112"/>
        <dbReference type="ChEBI" id="CHEBI:30616"/>
        <dbReference type="ChEBI" id="CHEBI:33019"/>
        <dbReference type="ChEBI" id="CHEBI:57287"/>
        <dbReference type="ChEBI" id="CHEBI:90718"/>
        <dbReference type="ChEBI" id="CHEBI:136408"/>
        <dbReference type="ChEBI" id="CHEBI:456215"/>
    </reaction>
    <physiologicalReaction direction="left-to-right" evidence="8">
        <dbReference type="Rhea" id="RHEA:52113"/>
    </physiologicalReaction>
</comment>
<evidence type="ECO:0000256" key="8">
    <source>
        <dbReference type="ARBA" id="ARBA00024495"/>
    </source>
</evidence>
<feature type="domain" description="AMP-dependent synthetase/ligase" evidence="14">
    <location>
        <begin position="113"/>
        <end position="514"/>
    </location>
</feature>
<dbReference type="Proteomes" id="UP000030746">
    <property type="component" value="Unassembled WGS sequence"/>
</dbReference>
<dbReference type="GO" id="GO:0016020">
    <property type="term" value="C:membrane"/>
    <property type="evidence" value="ECO:0007669"/>
    <property type="project" value="TreeGrafter"/>
</dbReference>
<evidence type="ECO:0000256" key="11">
    <source>
        <dbReference type="ARBA" id="ARBA00024565"/>
    </source>
</evidence>
<evidence type="ECO:0000256" key="3">
    <source>
        <dbReference type="ARBA" id="ARBA00022741"/>
    </source>
</evidence>
<dbReference type="AlphaFoldDB" id="V4B6E5"/>
<evidence type="ECO:0000256" key="4">
    <source>
        <dbReference type="ARBA" id="ARBA00022832"/>
    </source>
</evidence>
<protein>
    <recommendedName>
        <fullName evidence="13">Long-chain-fatty-acid--CoA ligase</fullName>
        <ecNumber evidence="13">6.2.1.3</ecNumber>
    </recommendedName>
</protein>
<dbReference type="OrthoDB" id="1700726at2759"/>
<dbReference type="InterPro" id="IPR045311">
    <property type="entry name" value="LC-FACS_euk"/>
</dbReference>
<keyword evidence="13" id="KW-0443">Lipid metabolism</keyword>
<evidence type="ECO:0000256" key="7">
    <source>
        <dbReference type="ARBA" id="ARBA00024484"/>
    </source>
</evidence>
<dbReference type="InterPro" id="IPR042099">
    <property type="entry name" value="ANL_N_sf"/>
</dbReference>
<name>V4B6E5_LOTGI</name>
<dbReference type="InterPro" id="IPR000873">
    <property type="entry name" value="AMP-dep_synth/lig_dom"/>
</dbReference>
<dbReference type="RefSeq" id="XP_009065221.1">
    <property type="nucleotide sequence ID" value="XM_009066973.1"/>
</dbReference>
<comment type="catalytic activity">
    <reaction evidence="7">
        <text>a long-chain fatty acid + ATP + CoA = a long-chain fatty acyl-CoA + AMP + diphosphate</text>
        <dbReference type="Rhea" id="RHEA:15421"/>
        <dbReference type="ChEBI" id="CHEBI:30616"/>
        <dbReference type="ChEBI" id="CHEBI:33019"/>
        <dbReference type="ChEBI" id="CHEBI:57287"/>
        <dbReference type="ChEBI" id="CHEBI:57560"/>
        <dbReference type="ChEBI" id="CHEBI:83139"/>
        <dbReference type="ChEBI" id="CHEBI:456215"/>
        <dbReference type="EC" id="6.2.1.3"/>
    </reaction>
    <physiologicalReaction direction="left-to-right" evidence="7">
        <dbReference type="Rhea" id="RHEA:15422"/>
    </physiologicalReaction>
</comment>
<dbReference type="KEGG" id="lgi:LOTGIDRAFT_211037"/>